<proteinExistence type="predicted"/>
<feature type="compositionally biased region" description="Basic and acidic residues" evidence="1">
    <location>
        <begin position="74"/>
        <end position="86"/>
    </location>
</feature>
<evidence type="ECO:0000313" key="2">
    <source>
        <dbReference type="EMBL" id="KAK8002211.1"/>
    </source>
</evidence>
<evidence type="ECO:0000256" key="1">
    <source>
        <dbReference type="SAM" id="MobiDB-lite"/>
    </source>
</evidence>
<dbReference type="EMBL" id="JAQQWI010000018">
    <property type="protein sequence ID" value="KAK8002211.1"/>
    <property type="molecule type" value="Genomic_DNA"/>
</dbReference>
<reference evidence="2 3" key="1">
    <citation type="submission" date="2023-01" db="EMBL/GenBank/DDBJ databases">
        <title>Analysis of 21 Apiospora genomes using comparative genomics revels a genus with tremendous synthesis potential of carbohydrate active enzymes and secondary metabolites.</title>
        <authorList>
            <person name="Sorensen T."/>
        </authorList>
    </citation>
    <scope>NUCLEOTIDE SEQUENCE [LARGE SCALE GENOMIC DNA]</scope>
    <source>
        <strain evidence="2 3">CBS 20057</strain>
    </source>
</reference>
<protein>
    <submittedName>
        <fullName evidence="2">Uncharacterized protein</fullName>
    </submittedName>
</protein>
<sequence length="243" mass="26318">MELSAADATREGFRFTADVQSLSRNRRHPCTTLTTLATLVGGLWPSGFGWARLRAGRGARGDQCHGRSAGRRFVSPDHRPMGHHDFAPVGWRPPNSPNPPTRLAQPRPLAPGIAPRPDKVGNRAHKKQAIGGHGRFDKTNLSLAPGGADNKKANKLSEDRGSASRPALRDRHHYSQACACQALLPRTARRVISDKHPAKSKGRFASAPQAPQYPPRSDRTINAVPEPSMRAPRAHPGNPPPST</sequence>
<feature type="compositionally biased region" description="Basic and acidic residues" evidence="1">
    <location>
        <begin position="149"/>
        <end position="162"/>
    </location>
</feature>
<evidence type="ECO:0000313" key="3">
    <source>
        <dbReference type="Proteomes" id="UP001396898"/>
    </source>
</evidence>
<keyword evidence="3" id="KW-1185">Reference proteome</keyword>
<accession>A0ABR1R8P6</accession>
<gene>
    <name evidence="2" type="ORF">PG991_014433</name>
</gene>
<feature type="region of interest" description="Disordered" evidence="1">
    <location>
        <begin position="59"/>
        <end position="173"/>
    </location>
</feature>
<dbReference type="Proteomes" id="UP001396898">
    <property type="component" value="Unassembled WGS sequence"/>
</dbReference>
<comment type="caution">
    <text evidence="2">The sequence shown here is derived from an EMBL/GenBank/DDBJ whole genome shotgun (WGS) entry which is preliminary data.</text>
</comment>
<name>A0ABR1R8P6_9PEZI</name>
<feature type="region of interest" description="Disordered" evidence="1">
    <location>
        <begin position="194"/>
        <end position="243"/>
    </location>
</feature>
<organism evidence="2 3">
    <name type="scientific">Apiospora marii</name>
    <dbReference type="NCBI Taxonomy" id="335849"/>
    <lineage>
        <taxon>Eukaryota</taxon>
        <taxon>Fungi</taxon>
        <taxon>Dikarya</taxon>
        <taxon>Ascomycota</taxon>
        <taxon>Pezizomycotina</taxon>
        <taxon>Sordariomycetes</taxon>
        <taxon>Xylariomycetidae</taxon>
        <taxon>Amphisphaeriales</taxon>
        <taxon>Apiosporaceae</taxon>
        <taxon>Apiospora</taxon>
    </lineage>
</organism>